<keyword evidence="3" id="KW-0560">Oxidoreductase</keyword>
<dbReference type="Gene3D" id="3.40.50.720">
    <property type="entry name" value="NAD(P)-binding Rossmann-like Domain"/>
    <property type="match status" value="1"/>
</dbReference>
<dbReference type="InterPro" id="IPR036291">
    <property type="entry name" value="NAD(P)-bd_dom_sf"/>
</dbReference>
<name>A0ABW1GAG0_9ACTN</name>
<dbReference type="RefSeq" id="WP_380589799.1">
    <property type="nucleotide sequence ID" value="NZ_JBHSQJ010000150.1"/>
</dbReference>
<comment type="caution">
    <text evidence="3">The sequence shown here is derived from an EMBL/GenBank/DDBJ whole genome shotgun (WGS) entry which is preliminary data.</text>
</comment>
<dbReference type="Gene3D" id="3.90.180.10">
    <property type="entry name" value="Medium-chain alcohol dehydrogenases, catalytic domain"/>
    <property type="match status" value="1"/>
</dbReference>
<dbReference type="EMBL" id="JBHSQJ010000150">
    <property type="protein sequence ID" value="MFC5911223.1"/>
    <property type="molecule type" value="Genomic_DNA"/>
</dbReference>
<dbReference type="SMART" id="SM00829">
    <property type="entry name" value="PKS_ER"/>
    <property type="match status" value="1"/>
</dbReference>
<evidence type="ECO:0000256" key="1">
    <source>
        <dbReference type="ARBA" id="ARBA00022857"/>
    </source>
</evidence>
<feature type="domain" description="Enoyl reductase (ER)" evidence="2">
    <location>
        <begin position="10"/>
        <end position="308"/>
    </location>
</feature>
<protein>
    <submittedName>
        <fullName evidence="3">NADP-dependent oxidoreductase</fullName>
        <ecNumber evidence="3">1.-.-.-</ecNumber>
    </submittedName>
</protein>
<reference evidence="4" key="1">
    <citation type="journal article" date="2019" name="Int. J. Syst. Evol. Microbiol.">
        <title>The Global Catalogue of Microorganisms (GCM) 10K type strain sequencing project: providing services to taxonomists for standard genome sequencing and annotation.</title>
        <authorList>
            <consortium name="The Broad Institute Genomics Platform"/>
            <consortium name="The Broad Institute Genome Sequencing Center for Infectious Disease"/>
            <person name="Wu L."/>
            <person name="Ma J."/>
        </authorList>
    </citation>
    <scope>NUCLEOTIDE SEQUENCE [LARGE SCALE GENOMIC DNA]</scope>
    <source>
        <strain evidence="4">JCM 4816</strain>
    </source>
</reference>
<dbReference type="InterPro" id="IPR011032">
    <property type="entry name" value="GroES-like_sf"/>
</dbReference>
<dbReference type="Pfam" id="PF13602">
    <property type="entry name" value="ADH_zinc_N_2"/>
    <property type="match status" value="1"/>
</dbReference>
<dbReference type="InterPro" id="IPR013154">
    <property type="entry name" value="ADH-like_N"/>
</dbReference>
<dbReference type="CDD" id="cd05289">
    <property type="entry name" value="MDR_like_2"/>
    <property type="match status" value="1"/>
</dbReference>
<gene>
    <name evidence="3" type="ORF">ACFP3V_28965</name>
</gene>
<proteinExistence type="predicted"/>
<dbReference type="InterPro" id="IPR020843">
    <property type="entry name" value="ER"/>
</dbReference>
<keyword evidence="4" id="KW-1185">Reference proteome</keyword>
<sequence length="310" mass="32907">MRAIIQHRFGGPEVLEVAEVPPPVPLPTEIVVEVKAVGVNPVETIIRSGAFPMIGQPPFILGWDVSGVVTEVVPGVNRFRPGDEVFGMPMFPRAANAYAEYVAAPARHFALKPANIDHAEAAALPLAGLTAWQGLVDVARIGPGQRLLIHGIAGGVGLIALQIAKERGAHVVGTASAPKHELLYRLGADELIDYRTTDFAEQVRDMDVVLETIGGDYGERSLRTLRPGGLLFTAVGRNDRALAAKAEAAGMRFAGISVEPDCQGLEALAALVEKGALHPHVERRLPFEQASLAHELVASGHTTGKIVLIP</sequence>
<dbReference type="Pfam" id="PF08240">
    <property type="entry name" value="ADH_N"/>
    <property type="match status" value="1"/>
</dbReference>
<keyword evidence="1" id="KW-0521">NADP</keyword>
<dbReference type="Proteomes" id="UP001596174">
    <property type="component" value="Unassembled WGS sequence"/>
</dbReference>
<evidence type="ECO:0000259" key="2">
    <source>
        <dbReference type="SMART" id="SM00829"/>
    </source>
</evidence>
<dbReference type="EC" id="1.-.-.-" evidence="3"/>
<organism evidence="3 4">
    <name type="scientific">Streptacidiphilus monticola</name>
    <dbReference type="NCBI Taxonomy" id="2161674"/>
    <lineage>
        <taxon>Bacteria</taxon>
        <taxon>Bacillati</taxon>
        <taxon>Actinomycetota</taxon>
        <taxon>Actinomycetes</taxon>
        <taxon>Kitasatosporales</taxon>
        <taxon>Streptomycetaceae</taxon>
        <taxon>Streptacidiphilus</taxon>
    </lineage>
</organism>
<dbReference type="GO" id="GO:0016491">
    <property type="term" value="F:oxidoreductase activity"/>
    <property type="evidence" value="ECO:0007669"/>
    <property type="project" value="UniProtKB-KW"/>
</dbReference>
<dbReference type="SUPFAM" id="SSF51735">
    <property type="entry name" value="NAD(P)-binding Rossmann-fold domains"/>
    <property type="match status" value="1"/>
</dbReference>
<dbReference type="SUPFAM" id="SSF50129">
    <property type="entry name" value="GroES-like"/>
    <property type="match status" value="1"/>
</dbReference>
<dbReference type="InterPro" id="IPR051603">
    <property type="entry name" value="Zinc-ADH_QOR/CCCR"/>
</dbReference>
<evidence type="ECO:0000313" key="4">
    <source>
        <dbReference type="Proteomes" id="UP001596174"/>
    </source>
</evidence>
<accession>A0ABW1GAG0</accession>
<evidence type="ECO:0000313" key="3">
    <source>
        <dbReference type="EMBL" id="MFC5911223.1"/>
    </source>
</evidence>
<dbReference type="PANTHER" id="PTHR44154:SF1">
    <property type="entry name" value="QUINONE OXIDOREDUCTASE"/>
    <property type="match status" value="1"/>
</dbReference>
<dbReference type="PANTHER" id="PTHR44154">
    <property type="entry name" value="QUINONE OXIDOREDUCTASE"/>
    <property type="match status" value="1"/>
</dbReference>